<dbReference type="Proteomes" id="UP000322307">
    <property type="component" value="Unassembled WGS sequence"/>
</dbReference>
<evidence type="ECO:0000313" key="2">
    <source>
        <dbReference type="EMBL" id="TXJ47419.1"/>
    </source>
</evidence>
<evidence type="ECO:0000256" key="1">
    <source>
        <dbReference type="SAM" id="SignalP"/>
    </source>
</evidence>
<gene>
    <name evidence="2" type="ORF">EPJ84_11800</name>
</gene>
<accession>A0A5C8FCT8</accession>
<feature type="chain" id="PRO_5022902704" evidence="1">
    <location>
        <begin position="28"/>
        <end position="87"/>
    </location>
</feature>
<dbReference type="AlphaFoldDB" id="A0A5C8FCT8"/>
<name>A0A5C8FCT8_9SPIR</name>
<evidence type="ECO:0000313" key="3">
    <source>
        <dbReference type="Proteomes" id="UP000322307"/>
    </source>
</evidence>
<proteinExistence type="predicted"/>
<feature type="non-terminal residue" evidence="2">
    <location>
        <position position="87"/>
    </location>
</feature>
<dbReference type="RefSeq" id="WP_147718860.1">
    <property type="nucleotide sequence ID" value="NZ_SAYE01000022.1"/>
</dbReference>
<comment type="caution">
    <text evidence="2">The sequence shown here is derived from an EMBL/GenBank/DDBJ whole genome shotgun (WGS) entry which is preliminary data.</text>
</comment>
<dbReference type="EMBL" id="SAYE01000022">
    <property type="protein sequence ID" value="TXJ47419.1"/>
    <property type="molecule type" value="Genomic_DNA"/>
</dbReference>
<feature type="signal peptide" evidence="1">
    <location>
        <begin position="1"/>
        <end position="27"/>
    </location>
</feature>
<sequence>MMKQIKKNKVIKIATIILVFLSINLNAQSVECKLVNELVDNIKQGDLKSMKKLEAHLFGILYGIGGSVYDYMEEDIFLETIEYVNKK</sequence>
<keyword evidence="1" id="KW-0732">Signal</keyword>
<protein>
    <submittedName>
        <fullName evidence="2">Uncharacterized protein</fullName>
    </submittedName>
</protein>
<organism evidence="2 3">
    <name type="scientific">Brachyspira aalborgi</name>
    <dbReference type="NCBI Taxonomy" id="29522"/>
    <lineage>
        <taxon>Bacteria</taxon>
        <taxon>Pseudomonadati</taxon>
        <taxon>Spirochaetota</taxon>
        <taxon>Spirochaetia</taxon>
        <taxon>Brachyspirales</taxon>
        <taxon>Brachyspiraceae</taxon>
        <taxon>Brachyspira</taxon>
    </lineage>
</organism>
<reference evidence="2 3" key="1">
    <citation type="journal article" date="1992" name="Lakartidningen">
        <title>[Penicillin V and not amoxicillin is the first choice preparation in acute otitis].</title>
        <authorList>
            <person name="Kamme C."/>
            <person name="Lundgren K."/>
            <person name="Prellner K."/>
        </authorList>
    </citation>
    <scope>NUCLEOTIDE SEQUENCE [LARGE SCALE GENOMIC DNA]</scope>
    <source>
        <strain evidence="2 3">PC3939II</strain>
    </source>
</reference>